<protein>
    <submittedName>
        <fullName evidence="7">NAD binding domain of 6-phosphogluconate dehydrogenase family protein</fullName>
    </submittedName>
</protein>
<dbReference type="PANTHER" id="PTHR43580">
    <property type="entry name" value="OXIDOREDUCTASE GLYR1-RELATED"/>
    <property type="match status" value="1"/>
</dbReference>
<evidence type="ECO:0000259" key="6">
    <source>
        <dbReference type="Pfam" id="PF14833"/>
    </source>
</evidence>
<evidence type="ECO:0000256" key="4">
    <source>
        <dbReference type="PIRSR" id="PIRSR000103-1"/>
    </source>
</evidence>
<feature type="domain" description="3-hydroxyisobutyrate dehydrogenase-like NAD-binding" evidence="6">
    <location>
        <begin position="161"/>
        <end position="279"/>
    </location>
</feature>
<dbReference type="InterPro" id="IPR051265">
    <property type="entry name" value="HIBADH-related_NP60_sf"/>
</dbReference>
<dbReference type="InterPro" id="IPR008927">
    <property type="entry name" value="6-PGluconate_DH-like_C_sf"/>
</dbReference>
<dbReference type="GO" id="GO:0016491">
    <property type="term" value="F:oxidoreductase activity"/>
    <property type="evidence" value="ECO:0007669"/>
    <property type="project" value="UniProtKB-KW"/>
</dbReference>
<dbReference type="PATRIC" id="fig|1348334.3.peg.4035"/>
<dbReference type="SUPFAM" id="SSF51735">
    <property type="entry name" value="NAD(P)-binding Rossmann-fold domains"/>
    <property type="match status" value="1"/>
</dbReference>
<dbReference type="InterPro" id="IPR015815">
    <property type="entry name" value="HIBADH-related"/>
</dbReference>
<feature type="active site" evidence="4">
    <location>
        <position position="167"/>
    </location>
</feature>
<keyword evidence="2" id="KW-0560">Oxidoreductase</keyword>
<proteinExistence type="inferred from homology"/>
<dbReference type="InterPro" id="IPR029154">
    <property type="entry name" value="HIBADH-like_NADP-bd"/>
</dbReference>
<keyword evidence="3" id="KW-0520">NAD</keyword>
<organism evidence="7 8">
    <name type="scientific">Lyngbya aestuarii BL J</name>
    <dbReference type="NCBI Taxonomy" id="1348334"/>
    <lineage>
        <taxon>Bacteria</taxon>
        <taxon>Bacillati</taxon>
        <taxon>Cyanobacteriota</taxon>
        <taxon>Cyanophyceae</taxon>
        <taxon>Oscillatoriophycideae</taxon>
        <taxon>Oscillatoriales</taxon>
        <taxon>Microcoleaceae</taxon>
        <taxon>Lyngbya</taxon>
    </lineage>
</organism>
<reference evidence="7 8" key="1">
    <citation type="journal article" date="2013" name="Front. Microbiol.">
        <title>Comparative genomic analyses of the cyanobacterium, Lyngbya aestuarii BL J, a powerful hydrogen producer.</title>
        <authorList>
            <person name="Kothari A."/>
            <person name="Vaughn M."/>
            <person name="Garcia-Pichel F."/>
        </authorList>
    </citation>
    <scope>NUCLEOTIDE SEQUENCE [LARGE SCALE GENOMIC DNA]</scope>
    <source>
        <strain evidence="7 8">BL J</strain>
    </source>
</reference>
<dbReference type="GO" id="GO:0051287">
    <property type="term" value="F:NAD binding"/>
    <property type="evidence" value="ECO:0007669"/>
    <property type="project" value="InterPro"/>
</dbReference>
<dbReference type="AlphaFoldDB" id="U7QF64"/>
<dbReference type="PANTHER" id="PTHR43580:SF9">
    <property type="entry name" value="GLYOXYLATE_SUCCINIC SEMIALDEHYDE REDUCTASE 1"/>
    <property type="match status" value="1"/>
</dbReference>
<dbReference type="SUPFAM" id="SSF48179">
    <property type="entry name" value="6-phosphogluconate dehydrogenase C-terminal domain-like"/>
    <property type="match status" value="1"/>
</dbReference>
<evidence type="ECO:0000256" key="3">
    <source>
        <dbReference type="ARBA" id="ARBA00023027"/>
    </source>
</evidence>
<keyword evidence="8" id="KW-1185">Reference proteome</keyword>
<dbReference type="Gene3D" id="3.40.50.720">
    <property type="entry name" value="NAD(P)-binding Rossmann-like Domain"/>
    <property type="match status" value="1"/>
</dbReference>
<comment type="caution">
    <text evidence="7">The sequence shown here is derived from an EMBL/GenBank/DDBJ whole genome shotgun (WGS) entry which is preliminary data.</text>
</comment>
<dbReference type="Proteomes" id="UP000017127">
    <property type="component" value="Unassembled WGS sequence"/>
</dbReference>
<evidence type="ECO:0000256" key="1">
    <source>
        <dbReference type="ARBA" id="ARBA00009080"/>
    </source>
</evidence>
<evidence type="ECO:0000259" key="5">
    <source>
        <dbReference type="Pfam" id="PF03446"/>
    </source>
</evidence>
<name>U7QF64_9CYAN</name>
<dbReference type="PIRSF" id="PIRSF000103">
    <property type="entry name" value="HIBADH"/>
    <property type="match status" value="1"/>
</dbReference>
<feature type="domain" description="6-phosphogluconate dehydrogenase NADP-binding" evidence="5">
    <location>
        <begin position="2"/>
        <end position="156"/>
    </location>
</feature>
<evidence type="ECO:0000313" key="8">
    <source>
        <dbReference type="Proteomes" id="UP000017127"/>
    </source>
</evidence>
<dbReference type="EMBL" id="AUZM01000047">
    <property type="protein sequence ID" value="ERT05882.1"/>
    <property type="molecule type" value="Genomic_DNA"/>
</dbReference>
<sequence>MKVGLIGTGLMGQPMALRLVEANLEVMAYNRTASKLDPLKADGVQVADSPQSLIAASECIILMLADAPAIETVLLSPESRQELSGKTVIQMGTIAPQESRTIAERVTEAGGEYLEAPVLGSIPQVKSGTLQVMVGATEAQFQQWSDLLKNLGEPVLIGSVGTAAATKLGLNQLIAALTSAFGLSLSFVQHQGADVEKFMQILRESALYAPTFDKKLQRMQDGNYANPNFPTKHLLKDTNLFLKAAAELGLNTSSLEGVKSLLEAALTLGVADDDYSALFEGIKPQKK</sequence>
<dbReference type="Pfam" id="PF03446">
    <property type="entry name" value="NAD_binding_2"/>
    <property type="match status" value="1"/>
</dbReference>
<evidence type="ECO:0000313" key="7">
    <source>
        <dbReference type="EMBL" id="ERT05882.1"/>
    </source>
</evidence>
<dbReference type="RefSeq" id="WP_023067909.1">
    <property type="nucleotide sequence ID" value="NZ_AUZM01000047.1"/>
</dbReference>
<gene>
    <name evidence="7" type="ORF">M595_4173</name>
</gene>
<accession>U7QF64</accession>
<dbReference type="InterPro" id="IPR013328">
    <property type="entry name" value="6PGD_dom2"/>
</dbReference>
<dbReference type="OrthoDB" id="9786703at2"/>
<comment type="similarity">
    <text evidence="1">Belongs to the HIBADH-related family.</text>
</comment>
<dbReference type="Pfam" id="PF14833">
    <property type="entry name" value="NAD_binding_11"/>
    <property type="match status" value="1"/>
</dbReference>
<evidence type="ECO:0000256" key="2">
    <source>
        <dbReference type="ARBA" id="ARBA00023002"/>
    </source>
</evidence>
<dbReference type="InterPro" id="IPR036291">
    <property type="entry name" value="NAD(P)-bd_dom_sf"/>
</dbReference>
<dbReference type="InterPro" id="IPR006115">
    <property type="entry name" value="6PGDH_NADP-bd"/>
</dbReference>
<dbReference type="GO" id="GO:0050661">
    <property type="term" value="F:NADP binding"/>
    <property type="evidence" value="ECO:0007669"/>
    <property type="project" value="InterPro"/>
</dbReference>
<dbReference type="Gene3D" id="1.10.1040.10">
    <property type="entry name" value="N-(1-d-carboxylethyl)-l-norvaline Dehydrogenase, domain 2"/>
    <property type="match status" value="1"/>
</dbReference>